<dbReference type="Pfam" id="PF03899">
    <property type="entry name" value="ATP-synt_I"/>
    <property type="match status" value="1"/>
</dbReference>
<reference evidence="7 8" key="1">
    <citation type="submission" date="2018-02" db="EMBL/GenBank/DDBJ databases">
        <title>Genome sequence of Desulfovibrio carbinolicus DSM 3852.</title>
        <authorList>
            <person name="Wilbanks E."/>
            <person name="Skennerton C.T."/>
            <person name="Orphan V.J."/>
        </authorList>
    </citation>
    <scope>NUCLEOTIDE SEQUENCE [LARGE SCALE GENOMIC DNA]</scope>
    <source>
        <strain evidence="7 8">DSM 3852</strain>
    </source>
</reference>
<keyword evidence="5 6" id="KW-0472">Membrane</keyword>
<dbReference type="AlphaFoldDB" id="A0A4P6HGL7"/>
<protein>
    <submittedName>
        <fullName evidence="7">ATP synthase subunit I</fullName>
    </submittedName>
</protein>
<evidence type="ECO:0000256" key="5">
    <source>
        <dbReference type="ARBA" id="ARBA00023136"/>
    </source>
</evidence>
<feature type="transmembrane region" description="Helical" evidence="6">
    <location>
        <begin position="54"/>
        <end position="74"/>
    </location>
</feature>
<feature type="transmembrane region" description="Helical" evidence="6">
    <location>
        <begin position="95"/>
        <end position="114"/>
    </location>
</feature>
<feature type="transmembrane region" description="Helical" evidence="6">
    <location>
        <begin position="29"/>
        <end position="48"/>
    </location>
</feature>
<proteinExistence type="predicted"/>
<keyword evidence="8" id="KW-1185">Reference proteome</keyword>
<feature type="transmembrane region" description="Helical" evidence="6">
    <location>
        <begin position="120"/>
        <end position="137"/>
    </location>
</feature>
<dbReference type="OrthoDB" id="5471190at2"/>
<evidence type="ECO:0000256" key="6">
    <source>
        <dbReference type="SAM" id="Phobius"/>
    </source>
</evidence>
<keyword evidence="3 6" id="KW-0812">Transmembrane</keyword>
<dbReference type="EMBL" id="CP026538">
    <property type="protein sequence ID" value="QAZ66087.1"/>
    <property type="molecule type" value="Genomic_DNA"/>
</dbReference>
<dbReference type="KEGG" id="dcb:C3Y92_02045"/>
<keyword evidence="2" id="KW-1003">Cell membrane</keyword>
<dbReference type="GO" id="GO:0005886">
    <property type="term" value="C:plasma membrane"/>
    <property type="evidence" value="ECO:0007669"/>
    <property type="project" value="UniProtKB-SubCell"/>
</dbReference>
<accession>A0A4P6HGL7</accession>
<sequence length="153" mass="16680">MGKMMQNLRDGLDRWLYRRGYVHPEVRELVRNQLVLTALVCVVCLPFAGVSVAAWSFAAGTAIITANFCSLAKFGQRITGFGNKREAIAAVLARFYFRLALTGLVLFGLIVWFGATPLPLLAGIATVVVNFIVWGVARHAGSKTHQTLTGKEA</sequence>
<dbReference type="InterPro" id="IPR005598">
    <property type="entry name" value="ATP_synth_I"/>
</dbReference>
<gene>
    <name evidence="7" type="ORF">C3Y92_02045</name>
</gene>
<dbReference type="RefSeq" id="WP_129349032.1">
    <property type="nucleotide sequence ID" value="NZ_CP026538.1"/>
</dbReference>
<dbReference type="Proteomes" id="UP000293296">
    <property type="component" value="Chromosome"/>
</dbReference>
<evidence type="ECO:0000256" key="2">
    <source>
        <dbReference type="ARBA" id="ARBA00022475"/>
    </source>
</evidence>
<evidence type="ECO:0000313" key="7">
    <source>
        <dbReference type="EMBL" id="QAZ66087.1"/>
    </source>
</evidence>
<evidence type="ECO:0000313" key="8">
    <source>
        <dbReference type="Proteomes" id="UP000293296"/>
    </source>
</evidence>
<evidence type="ECO:0000256" key="4">
    <source>
        <dbReference type="ARBA" id="ARBA00022989"/>
    </source>
</evidence>
<keyword evidence="4 6" id="KW-1133">Transmembrane helix</keyword>
<name>A0A4P6HGL7_9BACT</name>
<evidence type="ECO:0000256" key="3">
    <source>
        <dbReference type="ARBA" id="ARBA00022692"/>
    </source>
</evidence>
<comment type="subcellular location">
    <subcellularLocation>
        <location evidence="1">Cell membrane</location>
        <topology evidence="1">Multi-pass membrane protein</topology>
    </subcellularLocation>
</comment>
<evidence type="ECO:0000256" key="1">
    <source>
        <dbReference type="ARBA" id="ARBA00004651"/>
    </source>
</evidence>
<organism evidence="7 8">
    <name type="scientific">Solidesulfovibrio carbinolicus</name>
    <dbReference type="NCBI Taxonomy" id="296842"/>
    <lineage>
        <taxon>Bacteria</taxon>
        <taxon>Pseudomonadati</taxon>
        <taxon>Thermodesulfobacteriota</taxon>
        <taxon>Desulfovibrionia</taxon>
        <taxon>Desulfovibrionales</taxon>
        <taxon>Desulfovibrionaceae</taxon>
        <taxon>Solidesulfovibrio</taxon>
    </lineage>
</organism>